<evidence type="ECO:0000313" key="2">
    <source>
        <dbReference type="Proteomes" id="UP000094784"/>
    </source>
</evidence>
<name>A0A1E4R8Q2_9BACI</name>
<dbReference type="AlphaFoldDB" id="A0A1E4R8Q2"/>
<gene>
    <name evidence="1" type="ORF">BG258_12915</name>
</gene>
<protein>
    <submittedName>
        <fullName evidence="1">Uncharacterized protein</fullName>
    </submittedName>
</protein>
<proteinExistence type="predicted"/>
<organism evidence="1 2">
    <name type="scientific">Lysinibacillus fusiformis</name>
    <dbReference type="NCBI Taxonomy" id="28031"/>
    <lineage>
        <taxon>Bacteria</taxon>
        <taxon>Bacillati</taxon>
        <taxon>Bacillota</taxon>
        <taxon>Bacilli</taxon>
        <taxon>Bacillales</taxon>
        <taxon>Bacillaceae</taxon>
        <taxon>Lysinibacillus</taxon>
    </lineage>
</organism>
<reference evidence="1 2" key="1">
    <citation type="submission" date="2016-09" db="EMBL/GenBank/DDBJ databases">
        <title>Draft genome sequence of the soil isolate, Lysinibacillus fusiformis M5, a potential hypoxanthine producer.</title>
        <authorList>
            <person name="Gallegos-Monterrosa R."/>
            <person name="Maroti G."/>
            <person name="Balint B."/>
            <person name="Kovacs A.T."/>
        </authorList>
    </citation>
    <scope>NUCLEOTIDE SEQUENCE [LARGE SCALE GENOMIC DNA]</scope>
    <source>
        <strain evidence="1 2">M5</strain>
    </source>
</reference>
<dbReference type="RefSeq" id="WP_069481716.1">
    <property type="nucleotide sequence ID" value="NZ_KV766182.1"/>
</dbReference>
<sequence>MVSMEDMSIRLTILQGAYGYKGFTQQTGENMYKTDLKAFQETIENAKEPIDTSKVSKLSSDQIKVLQGATSGSWLIPLLNKMGQLGMMDLREGLVNPKIFQYTSTMSAYKRSI</sequence>
<dbReference type="Proteomes" id="UP000094784">
    <property type="component" value="Unassembled WGS sequence"/>
</dbReference>
<dbReference type="OrthoDB" id="2734635at2"/>
<evidence type="ECO:0000313" key="1">
    <source>
        <dbReference type="EMBL" id="ODV56728.1"/>
    </source>
</evidence>
<comment type="caution">
    <text evidence="1">The sequence shown here is derived from an EMBL/GenBank/DDBJ whole genome shotgun (WGS) entry which is preliminary data.</text>
</comment>
<dbReference type="EMBL" id="MECQ01000001">
    <property type="protein sequence ID" value="ODV56728.1"/>
    <property type="molecule type" value="Genomic_DNA"/>
</dbReference>
<accession>A0A1E4R8Q2</accession>